<evidence type="ECO:0000256" key="1">
    <source>
        <dbReference type="ARBA" id="ARBA00022617"/>
    </source>
</evidence>
<dbReference type="PROSITE" id="PS51007">
    <property type="entry name" value="CYTC"/>
    <property type="match status" value="1"/>
</dbReference>
<keyword evidence="7" id="KW-1185">Reference proteome</keyword>
<evidence type="ECO:0000313" key="6">
    <source>
        <dbReference type="EMBL" id="SMP63704.1"/>
    </source>
</evidence>
<dbReference type="Proteomes" id="UP001158049">
    <property type="component" value="Unassembled WGS sequence"/>
</dbReference>
<name>A0ABY1QDF5_9BURK</name>
<keyword evidence="2 4" id="KW-0479">Metal-binding</keyword>
<dbReference type="SUPFAM" id="SSF46626">
    <property type="entry name" value="Cytochrome c"/>
    <property type="match status" value="1"/>
</dbReference>
<evidence type="ECO:0000256" key="4">
    <source>
        <dbReference type="PROSITE-ProRule" id="PRU00433"/>
    </source>
</evidence>
<gene>
    <name evidence="6" type="ORF">SAMN06295970_109124</name>
</gene>
<organism evidence="6 7">
    <name type="scientific">Noviherbaspirillum suwonense</name>
    <dbReference type="NCBI Taxonomy" id="1224511"/>
    <lineage>
        <taxon>Bacteria</taxon>
        <taxon>Pseudomonadati</taxon>
        <taxon>Pseudomonadota</taxon>
        <taxon>Betaproteobacteria</taxon>
        <taxon>Burkholderiales</taxon>
        <taxon>Oxalobacteraceae</taxon>
        <taxon>Noviherbaspirillum</taxon>
    </lineage>
</organism>
<comment type="caution">
    <text evidence="6">The sequence shown here is derived from an EMBL/GenBank/DDBJ whole genome shotgun (WGS) entry which is preliminary data.</text>
</comment>
<evidence type="ECO:0000313" key="7">
    <source>
        <dbReference type="Proteomes" id="UP001158049"/>
    </source>
</evidence>
<sequence length="122" mass="12553">MTGRTAIAACLLAAACLTGCDGGGKPAAVDGDPQRGRLALTQYACRACHEIPGVTGSDVQVGPSLAGLAKKRIIARSLPNTPANLAHWIRDPRAVDPATAMPVLGVTEADARDMVAYLMTLD</sequence>
<dbReference type="InterPro" id="IPR009056">
    <property type="entry name" value="Cyt_c-like_dom"/>
</dbReference>
<dbReference type="RefSeq" id="WP_283442798.1">
    <property type="nucleotide sequence ID" value="NZ_FXUL01000009.1"/>
</dbReference>
<accession>A0ABY1QDF5</accession>
<reference evidence="6 7" key="1">
    <citation type="submission" date="2017-05" db="EMBL/GenBank/DDBJ databases">
        <authorList>
            <person name="Varghese N."/>
            <person name="Submissions S."/>
        </authorList>
    </citation>
    <scope>NUCLEOTIDE SEQUENCE [LARGE SCALE GENOMIC DNA]</scope>
    <source>
        <strain evidence="6 7">DSM 26001</strain>
    </source>
</reference>
<feature type="domain" description="Cytochrome c" evidence="5">
    <location>
        <begin position="31"/>
        <end position="122"/>
    </location>
</feature>
<dbReference type="Gene3D" id="1.10.760.10">
    <property type="entry name" value="Cytochrome c-like domain"/>
    <property type="match status" value="1"/>
</dbReference>
<dbReference type="PROSITE" id="PS51257">
    <property type="entry name" value="PROKAR_LIPOPROTEIN"/>
    <property type="match status" value="1"/>
</dbReference>
<proteinExistence type="predicted"/>
<dbReference type="Pfam" id="PF00034">
    <property type="entry name" value="Cytochrom_C"/>
    <property type="match status" value="1"/>
</dbReference>
<evidence type="ECO:0000259" key="5">
    <source>
        <dbReference type="PROSITE" id="PS51007"/>
    </source>
</evidence>
<keyword evidence="1 4" id="KW-0349">Heme</keyword>
<evidence type="ECO:0000256" key="3">
    <source>
        <dbReference type="ARBA" id="ARBA00023004"/>
    </source>
</evidence>
<keyword evidence="3 4" id="KW-0408">Iron</keyword>
<protein>
    <submittedName>
        <fullName evidence="6">Cytochrome c</fullName>
    </submittedName>
</protein>
<evidence type="ECO:0000256" key="2">
    <source>
        <dbReference type="ARBA" id="ARBA00022723"/>
    </source>
</evidence>
<dbReference type="EMBL" id="FXUL01000009">
    <property type="protein sequence ID" value="SMP63704.1"/>
    <property type="molecule type" value="Genomic_DNA"/>
</dbReference>
<dbReference type="InterPro" id="IPR036909">
    <property type="entry name" value="Cyt_c-like_dom_sf"/>
</dbReference>